<keyword evidence="2" id="KW-1185">Reference proteome</keyword>
<reference evidence="1 2" key="1">
    <citation type="submission" date="2021-06" db="EMBL/GenBank/DDBJ databases">
        <title>Description of novel taxa of the family Lachnospiraceae.</title>
        <authorList>
            <person name="Chaplin A.V."/>
            <person name="Sokolova S.R."/>
            <person name="Pikina A.P."/>
            <person name="Korzhanova M."/>
            <person name="Belova V."/>
            <person name="Korostin D."/>
            <person name="Efimov B.A."/>
        </authorList>
    </citation>
    <scope>NUCLEOTIDE SEQUENCE [LARGE SCALE GENOMIC DNA]</scope>
    <source>
        <strain evidence="1 2">ASD4241</strain>
    </source>
</reference>
<dbReference type="Proteomes" id="UP001314681">
    <property type="component" value="Unassembled WGS sequence"/>
</dbReference>
<proteinExistence type="predicted"/>
<dbReference type="EMBL" id="JAHQCX010000018">
    <property type="protein sequence ID" value="MBU9728273.1"/>
    <property type="molecule type" value="Genomic_DNA"/>
</dbReference>
<organism evidence="1 2">
    <name type="scientific">Diplocloster modestus</name>
    <dbReference type="NCBI Taxonomy" id="2850322"/>
    <lineage>
        <taxon>Bacteria</taxon>
        <taxon>Bacillati</taxon>
        <taxon>Bacillota</taxon>
        <taxon>Clostridia</taxon>
        <taxon>Lachnospirales</taxon>
        <taxon>Lachnospiraceae</taxon>
        <taxon>Diplocloster</taxon>
    </lineage>
</organism>
<comment type="caution">
    <text evidence="1">The sequence shown here is derived from an EMBL/GenBank/DDBJ whole genome shotgun (WGS) entry which is preliminary data.</text>
</comment>
<name>A0ABS6KCP8_9FIRM</name>
<protein>
    <recommendedName>
        <fullName evidence="3">Phage gp6-like head-tail connector protein</fullName>
    </recommendedName>
</protein>
<gene>
    <name evidence="1" type="ORF">KTH90_19915</name>
</gene>
<sequence length="101" mass="11783">MNDEQLIQDILNELDITHTDQKLNKKMQDIINRGEGYLQRKYGGKLDYKTDMQARELLFSYCRYARSNAIEEFEKDFLSDITELSIRGAIEANKEGESNAE</sequence>
<accession>A0ABS6KCP8</accession>
<dbReference type="RefSeq" id="WP_238727331.1">
    <property type="nucleotide sequence ID" value="NZ_JAHQCX010000018.1"/>
</dbReference>
<evidence type="ECO:0000313" key="1">
    <source>
        <dbReference type="EMBL" id="MBU9728273.1"/>
    </source>
</evidence>
<evidence type="ECO:0008006" key="3">
    <source>
        <dbReference type="Google" id="ProtNLM"/>
    </source>
</evidence>
<evidence type="ECO:0000313" key="2">
    <source>
        <dbReference type="Proteomes" id="UP001314681"/>
    </source>
</evidence>